<name>X0VTH7_9ZZZZ</name>
<accession>X0VTH7</accession>
<proteinExistence type="predicted"/>
<feature type="non-terminal residue" evidence="1">
    <location>
        <position position="52"/>
    </location>
</feature>
<protein>
    <submittedName>
        <fullName evidence="1">Uncharacterized protein</fullName>
    </submittedName>
</protein>
<gene>
    <name evidence="1" type="ORF">S01H1_57934</name>
</gene>
<organism evidence="1">
    <name type="scientific">marine sediment metagenome</name>
    <dbReference type="NCBI Taxonomy" id="412755"/>
    <lineage>
        <taxon>unclassified sequences</taxon>
        <taxon>metagenomes</taxon>
        <taxon>ecological metagenomes</taxon>
    </lineage>
</organism>
<dbReference type="AlphaFoldDB" id="X0VTH7"/>
<evidence type="ECO:0000313" key="1">
    <source>
        <dbReference type="EMBL" id="GAG15763.1"/>
    </source>
</evidence>
<reference evidence="1" key="1">
    <citation type="journal article" date="2014" name="Front. Microbiol.">
        <title>High frequency of phylogenetically diverse reductive dehalogenase-homologous genes in deep subseafloor sedimentary metagenomes.</title>
        <authorList>
            <person name="Kawai M."/>
            <person name="Futagami T."/>
            <person name="Toyoda A."/>
            <person name="Takaki Y."/>
            <person name="Nishi S."/>
            <person name="Hori S."/>
            <person name="Arai W."/>
            <person name="Tsubouchi T."/>
            <person name="Morono Y."/>
            <person name="Uchiyama I."/>
            <person name="Ito T."/>
            <person name="Fujiyama A."/>
            <person name="Inagaki F."/>
            <person name="Takami H."/>
        </authorList>
    </citation>
    <scope>NUCLEOTIDE SEQUENCE</scope>
    <source>
        <strain evidence="1">Expedition CK06-06</strain>
    </source>
</reference>
<comment type="caution">
    <text evidence="1">The sequence shown here is derived from an EMBL/GenBank/DDBJ whole genome shotgun (WGS) entry which is preliminary data.</text>
</comment>
<sequence length="52" mass="5764">MAHGLASILDECLAALSRGESLEACLARYPQHAEELRTHLLLAQRLSLTPRH</sequence>
<dbReference type="EMBL" id="BARS01037813">
    <property type="protein sequence ID" value="GAG15763.1"/>
    <property type="molecule type" value="Genomic_DNA"/>
</dbReference>